<name>A0A1U7Q1Z0_9AGAR</name>
<feature type="binding site" evidence="3">
    <location>
        <position position="330"/>
    </location>
    <ligand>
        <name>N-acetyl-D-glucosamine</name>
        <dbReference type="ChEBI" id="CHEBI:506227"/>
    </ligand>
</feature>
<feature type="binding site" evidence="3">
    <location>
        <position position="214"/>
    </location>
    <ligand>
        <name>N-acetyl-D-glucosamine</name>
        <dbReference type="ChEBI" id="CHEBI:506227"/>
    </ligand>
</feature>
<feature type="binding site" evidence="3">
    <location>
        <position position="277"/>
    </location>
    <ligand>
        <name>N-acetyl-D-glucosamine</name>
        <dbReference type="ChEBI" id="CHEBI:506227"/>
    </ligand>
</feature>
<reference evidence="2 3" key="1">
    <citation type="journal article" date="2017" name="Proteins">
        <title>Biophysical characterization and structural determination of the potent cytotoxic Psathyrella asperospora lectin.</title>
        <authorList>
            <person name="Ribeiro J.P."/>
            <person name="Ali Abol Hassan M."/>
            <person name="Rouf R."/>
            <person name="Tiralongo E."/>
            <person name="May T.W."/>
            <person name="Day C.J."/>
            <person name="Imberty A."/>
            <person name="Tiralongo J."/>
            <person name="Varrot A."/>
        </authorList>
    </citation>
    <scope>X-RAY CRYSTALLOGRAPHY (2.00 ANGSTROMS) IN COMPLEX WITH N-ACETYL-D-GLUCOSAMINE AND N-ACETYL-ALPHA-D-GLUCOSAMINE</scope>
</reference>
<dbReference type="UniLectin" id="A0A1U7Q1Z0"/>
<feature type="binding site" evidence="3">
    <location>
        <position position="247"/>
    </location>
    <ligand>
        <name>N-acetyl-D-glucosamine</name>
        <dbReference type="ChEBI" id="CHEBI:506227"/>
    </ligand>
</feature>
<organism evidence="2">
    <name type="scientific">Psathyrella</name>
    <dbReference type="NCBI Taxonomy" id="71729"/>
    <lineage>
        <taxon>Eukaryota</taxon>
        <taxon>Fungi</taxon>
        <taxon>Dikarya</taxon>
        <taxon>Basidiomycota</taxon>
        <taxon>Agaricomycotina</taxon>
        <taxon>Agaricomycetes</taxon>
        <taxon>Agaricomycetidae</taxon>
        <taxon>Agaricales</taxon>
        <taxon>Agaricineae</taxon>
        <taxon>Psathyrellaceae</taxon>
    </lineage>
</organism>
<feature type="binding site" evidence="3">
    <location>
        <position position="54"/>
    </location>
    <ligand>
        <name>N-acetyl-D-glucosamine</name>
        <dbReference type="ChEBI" id="CHEBI:506227"/>
    </ligand>
</feature>
<feature type="binding site" evidence="3">
    <location>
        <position position="166"/>
    </location>
    <ligand>
        <name>N-acetyl-alpha-D-glucosamine</name>
        <dbReference type="ChEBI" id="CHEBI:44278"/>
        <label>2</label>
    </ligand>
</feature>
<accession>A0A1U7Q1Z0</accession>
<feature type="binding site" evidence="3">
    <location>
        <position position="111"/>
    </location>
    <ligand>
        <name>N-acetyl-D-glucosamine</name>
        <dbReference type="ChEBI" id="CHEBI:506227"/>
    </ligand>
</feature>
<keyword evidence="2 3" id="KW-0002">3D-structure</keyword>
<feature type="binding site" evidence="3">
    <location>
        <position position="325"/>
    </location>
    <ligand>
        <name>N-acetyl-D-glucosamine</name>
        <dbReference type="ChEBI" id="CHEBI:506227"/>
    </ligand>
</feature>
<evidence type="ECO:0000313" key="2">
    <source>
        <dbReference type="PDB" id="5MB4"/>
    </source>
</evidence>
<feature type="binding site" evidence="3">
    <location>
        <position position="159"/>
    </location>
    <ligand>
        <name>N-acetyl-alpha-D-glucosamine</name>
        <dbReference type="ChEBI" id="CHEBI:44278"/>
        <label>2</label>
    </ligand>
</feature>
<feature type="binding site" evidence="3">
    <location>
        <position position="136"/>
    </location>
    <ligand>
        <name>N-acetyl-D-glucosamine</name>
        <dbReference type="ChEBI" id="CHEBI:506227"/>
    </ligand>
</feature>
<dbReference type="PANTHER" id="PTHR44103:SF1">
    <property type="entry name" value="PROPROTEIN CONVERTASE P"/>
    <property type="match status" value="1"/>
</dbReference>
<feature type="binding site" evidence="3">
    <location>
        <position position="103"/>
    </location>
    <ligand>
        <name>N-acetyl-alpha-D-glucosamine</name>
        <dbReference type="ChEBI" id="CHEBI:44278"/>
        <label>1</label>
    </ligand>
</feature>
<dbReference type="SMR" id="A0A1U7Q1Z0"/>
<feature type="binding site" evidence="3">
    <location>
        <position position="222"/>
    </location>
    <ligand>
        <name>N-acetyl-D-glucosamine</name>
        <dbReference type="ChEBI" id="CHEBI:506227"/>
    </ligand>
</feature>
<keyword evidence="1" id="KW-0732">Signal</keyword>
<feature type="binding site" evidence="3">
    <location>
        <position position="79"/>
    </location>
    <ligand>
        <name>N-acetyl-D-glucosamine</name>
        <dbReference type="ChEBI" id="CHEBI:506227"/>
    </ligand>
</feature>
<feature type="binding site" evidence="3">
    <location>
        <position position="52"/>
    </location>
    <ligand>
        <name>N-acetyl-D-glucosamine</name>
        <dbReference type="ChEBI" id="CHEBI:506227"/>
    </ligand>
</feature>
<feature type="binding site" evidence="3">
    <location>
        <position position="357"/>
    </location>
    <ligand>
        <name>N-acetyl-D-glucosamine</name>
        <dbReference type="ChEBI" id="CHEBI:506227"/>
    </ligand>
</feature>
<evidence type="ECO:0007829" key="3">
    <source>
        <dbReference type="PDB" id="5MB4"/>
    </source>
</evidence>
<dbReference type="Pfam" id="PF13517">
    <property type="entry name" value="FG-GAP_3"/>
    <property type="match status" value="1"/>
</dbReference>
<dbReference type="AlphaFoldDB" id="A0A1U7Q1Z0"/>
<feature type="binding site" evidence="3">
    <location>
        <position position="111"/>
    </location>
    <ligand>
        <name>N-acetyl-alpha-D-glucosamine</name>
        <dbReference type="ChEBI" id="CHEBI:44278"/>
        <label>1</label>
    </ligand>
</feature>
<dbReference type="PDBsum" id="5MB4"/>
<evidence type="ECO:0000256" key="1">
    <source>
        <dbReference type="ARBA" id="ARBA00022729"/>
    </source>
</evidence>
<feature type="binding site" evidence="3">
    <location>
        <position position="275"/>
    </location>
    <ligand>
        <name>N-acetyl-D-glucosamine</name>
        <dbReference type="ChEBI" id="CHEBI:506227"/>
    </ligand>
</feature>
<dbReference type="InterPro" id="IPR013517">
    <property type="entry name" value="FG-GAP"/>
</dbReference>
<feature type="binding site" evidence="3">
    <location>
        <position position="103"/>
    </location>
    <ligand>
        <name>N-acetyl-D-glucosamine</name>
        <dbReference type="ChEBI" id="CHEBI:506227"/>
    </ligand>
</feature>
<feature type="binding site" evidence="3">
    <location>
        <position position="46"/>
    </location>
    <ligand>
        <name>N-acetyl-D-glucosamine</name>
        <dbReference type="ChEBI" id="CHEBI:506227"/>
    </ligand>
</feature>
<dbReference type="PANTHER" id="PTHR44103">
    <property type="entry name" value="PROPROTEIN CONVERTASE P"/>
    <property type="match status" value="1"/>
</dbReference>
<sequence length="401" mass="42665">VTKVISQASPVPTSIPGVADLVGFGTGGVYIIRNSLLVQVVKVINNFGYDAGGWRTEKHVRLLADTTGDNQSDVVGFGEDGVWISTNNGDNTFTDPPSHVLANFSYLAGGWRVEKHIRFMADMRKTGRADIVGFGEAGILISRNNGSSQFAPTQLALNDFAYAQGWRLDRHLRFLGDITGNGLLDVVGFGENHVFVAKNNGNGTFQPAQAVVNNFCVGAGGWTIASHPRVIADLTGDSRADILGFGGAGVYTSLNNGNGTFGAVNLVLMDFGVASGWRTAKHVRCVAPLTSKKVGDIIGFGDAGVYVALNNGDGTFGPVKRVINNFGYNQGWRVDKHPRFVVDLTGDGAADIVGFGENSTWACMNKGDGTFGPDMKLISDDTSSKGWTLEKTVRYAANLYA</sequence>
<feature type="binding site" evidence="3">
    <location>
        <position position="302"/>
    </location>
    <ligand>
        <name>N-acetyl-D-glucosamine</name>
        <dbReference type="ChEBI" id="CHEBI:506227"/>
    </ligand>
</feature>
<dbReference type="PDB" id="5MB4">
    <property type="method" value="X-ray"/>
    <property type="resolution" value="2.00 A"/>
    <property type="chains" value="A=1-401"/>
</dbReference>
<feature type="binding site" evidence="3">
    <location>
        <position position="220"/>
    </location>
    <ligand>
        <name>N-acetyl-D-glucosamine</name>
        <dbReference type="ChEBI" id="CHEBI:506227"/>
    </ligand>
</feature>
<proteinExistence type="evidence at protein level"/>
<feature type="binding site" evidence="3">
    <location>
        <position position="136"/>
    </location>
    <ligand>
        <name>N-acetyl-alpha-D-glucosamine</name>
        <dbReference type="ChEBI" id="CHEBI:44278"/>
        <label>1</label>
    </ligand>
</feature>
<feature type="binding site" evidence="3">
    <location>
        <position position="191"/>
    </location>
    <ligand>
        <name>N-acetyl-alpha-D-glucosamine</name>
        <dbReference type="ChEBI" id="CHEBI:44278"/>
        <label>2</label>
    </ligand>
</feature>
<feature type="binding site" evidence="3">
    <location>
        <position position="270"/>
    </location>
    <ligand>
        <name>N-acetyl-D-glucosamine</name>
        <dbReference type="ChEBI" id="CHEBI:506227"/>
    </ligand>
</feature>
<dbReference type="SUPFAM" id="SSF69318">
    <property type="entry name" value="Integrin alpha N-terminal domain"/>
    <property type="match status" value="1"/>
</dbReference>
<protein>
    <submittedName>
        <fullName evidence="2">GlcNAc specific lectin</fullName>
    </submittedName>
</protein>
<feature type="binding site" evidence="3">
    <location>
        <position position="332"/>
    </location>
    <ligand>
        <name>N-acetyl-D-glucosamine</name>
        <dbReference type="ChEBI" id="CHEBI:506227"/>
    </ligand>
</feature>
<dbReference type="InterPro" id="IPR028994">
    <property type="entry name" value="Integrin_alpha_N"/>
</dbReference>